<keyword evidence="5" id="KW-0698">rRNA processing</keyword>
<reference evidence="6 7" key="1">
    <citation type="submission" date="2017-05" db="EMBL/GenBank/DDBJ databases">
        <title>Thiocyanate degradation by Thiohalobacter thiocyanaticus FOKN1.</title>
        <authorList>
            <person name="Oshiki M."/>
            <person name="Fukushima T."/>
            <person name="Kawano S."/>
            <person name="Nakagawa J."/>
        </authorList>
    </citation>
    <scope>NUCLEOTIDE SEQUENCE [LARGE SCALE GENOMIC DNA]</scope>
    <source>
        <strain evidence="6 7">FOKN1</strain>
    </source>
</reference>
<sequence>MQIHLLAVGTRMPAWVEAGFSEYARRLPHECRLKLVEIAPAKRGRNPDLERIRREEGERLLAAVPRDATVIALEVGGRAWNTEQLADRLRGWLQDGRDLALLVGGPDGLSAACRERAELQWSLSPLTLPHPLVRVVLAEQLYRAWSLVSGHPYHRA</sequence>
<comment type="subcellular location">
    <subcellularLocation>
        <location evidence="5">Cytoplasm</location>
    </subcellularLocation>
</comment>
<keyword evidence="1 5" id="KW-0489">Methyltransferase</keyword>
<evidence type="ECO:0000256" key="1">
    <source>
        <dbReference type="ARBA" id="ARBA00022603"/>
    </source>
</evidence>
<dbReference type="PIRSF" id="PIRSF004505">
    <property type="entry name" value="MT_bac"/>
    <property type="match status" value="1"/>
</dbReference>
<dbReference type="AlphaFoldDB" id="A0A1Z4VPG2"/>
<dbReference type="NCBIfam" id="NF000986">
    <property type="entry name" value="PRK00103.1-4"/>
    <property type="match status" value="1"/>
</dbReference>
<dbReference type="InterPro" id="IPR029026">
    <property type="entry name" value="tRNA_m1G_MTases_N"/>
</dbReference>
<evidence type="ECO:0000313" key="7">
    <source>
        <dbReference type="Proteomes" id="UP000218765"/>
    </source>
</evidence>
<dbReference type="NCBIfam" id="TIGR00246">
    <property type="entry name" value="tRNA_RlmH_YbeA"/>
    <property type="match status" value="1"/>
</dbReference>
<dbReference type="OrthoDB" id="9806643at2"/>
<dbReference type="InterPro" id="IPR029028">
    <property type="entry name" value="Alpha/beta_knot_MTases"/>
</dbReference>
<dbReference type="Proteomes" id="UP000218765">
    <property type="component" value="Chromosome"/>
</dbReference>
<protein>
    <recommendedName>
        <fullName evidence="5">Ribosomal RNA large subunit methyltransferase H</fullName>
        <ecNumber evidence="5">2.1.1.177</ecNumber>
    </recommendedName>
    <alternativeName>
        <fullName evidence="5">23S rRNA (pseudouridine1915-N3)-methyltransferase</fullName>
    </alternativeName>
    <alternativeName>
        <fullName evidence="5">23S rRNA m3Psi1915 methyltransferase</fullName>
    </alternativeName>
    <alternativeName>
        <fullName evidence="5">rRNA (pseudouridine-N3-)-methyltransferase RlmH</fullName>
    </alternativeName>
</protein>
<evidence type="ECO:0000256" key="4">
    <source>
        <dbReference type="ARBA" id="ARBA00038303"/>
    </source>
</evidence>
<dbReference type="SUPFAM" id="SSF75217">
    <property type="entry name" value="alpha/beta knot"/>
    <property type="match status" value="1"/>
</dbReference>
<organism evidence="6 7">
    <name type="scientific">Thiohalobacter thiocyanaticus</name>
    <dbReference type="NCBI Taxonomy" id="585455"/>
    <lineage>
        <taxon>Bacteria</taxon>
        <taxon>Pseudomonadati</taxon>
        <taxon>Pseudomonadota</taxon>
        <taxon>Gammaproteobacteria</taxon>
        <taxon>Thiohalobacterales</taxon>
        <taxon>Thiohalobacteraceae</taxon>
        <taxon>Thiohalobacter</taxon>
    </lineage>
</organism>
<keyword evidence="7" id="KW-1185">Reference proteome</keyword>
<keyword evidence="2 5" id="KW-0808">Transferase</keyword>
<dbReference type="KEGG" id="ttc:FOKN1_0995"/>
<proteinExistence type="inferred from homology"/>
<gene>
    <name evidence="5" type="primary">rlmH</name>
    <name evidence="6" type="ORF">FOKN1_0995</name>
</gene>
<comment type="function">
    <text evidence="5">Specifically methylates the pseudouridine at position 1915 (m3Psi1915) in 23S rRNA.</text>
</comment>
<dbReference type="EC" id="2.1.1.177" evidence="5"/>
<evidence type="ECO:0000256" key="5">
    <source>
        <dbReference type="HAMAP-Rule" id="MF_00658"/>
    </source>
</evidence>
<evidence type="ECO:0000256" key="3">
    <source>
        <dbReference type="ARBA" id="ARBA00022691"/>
    </source>
</evidence>
<dbReference type="PANTHER" id="PTHR33603:SF1">
    <property type="entry name" value="RIBOSOMAL RNA LARGE SUBUNIT METHYLTRANSFERASE H"/>
    <property type="match status" value="1"/>
</dbReference>
<keyword evidence="5" id="KW-0963">Cytoplasm</keyword>
<dbReference type="GO" id="GO:0005737">
    <property type="term" value="C:cytoplasm"/>
    <property type="evidence" value="ECO:0007669"/>
    <property type="project" value="UniProtKB-SubCell"/>
</dbReference>
<dbReference type="Pfam" id="PF02590">
    <property type="entry name" value="SPOUT_MTase"/>
    <property type="match status" value="1"/>
</dbReference>
<comment type="similarity">
    <text evidence="4 5">Belongs to the RNA methyltransferase RlmH family.</text>
</comment>
<dbReference type="InterPro" id="IPR003742">
    <property type="entry name" value="RlmH-like"/>
</dbReference>
<dbReference type="EMBL" id="AP018052">
    <property type="protein sequence ID" value="BAZ93395.1"/>
    <property type="molecule type" value="Genomic_DNA"/>
</dbReference>
<feature type="binding site" evidence="5">
    <location>
        <position position="73"/>
    </location>
    <ligand>
        <name>S-adenosyl-L-methionine</name>
        <dbReference type="ChEBI" id="CHEBI:59789"/>
    </ligand>
</feature>
<keyword evidence="3 5" id="KW-0949">S-adenosyl-L-methionine</keyword>
<comment type="subunit">
    <text evidence="5">Homodimer.</text>
</comment>
<name>A0A1Z4VPG2_9GAMM</name>
<evidence type="ECO:0000313" key="6">
    <source>
        <dbReference type="EMBL" id="BAZ93395.1"/>
    </source>
</evidence>
<evidence type="ECO:0000256" key="2">
    <source>
        <dbReference type="ARBA" id="ARBA00022679"/>
    </source>
</evidence>
<dbReference type="CDD" id="cd18081">
    <property type="entry name" value="RlmH-like"/>
    <property type="match status" value="1"/>
</dbReference>
<dbReference type="GO" id="GO:0070038">
    <property type="term" value="F:rRNA (pseudouridine-N3-)-methyltransferase activity"/>
    <property type="evidence" value="ECO:0007669"/>
    <property type="project" value="UniProtKB-UniRule"/>
</dbReference>
<comment type="catalytic activity">
    <reaction evidence="5">
        <text>pseudouridine(1915) in 23S rRNA + S-adenosyl-L-methionine = N(3)-methylpseudouridine(1915) in 23S rRNA + S-adenosyl-L-homocysteine + H(+)</text>
        <dbReference type="Rhea" id="RHEA:42752"/>
        <dbReference type="Rhea" id="RHEA-COMP:10221"/>
        <dbReference type="Rhea" id="RHEA-COMP:10222"/>
        <dbReference type="ChEBI" id="CHEBI:15378"/>
        <dbReference type="ChEBI" id="CHEBI:57856"/>
        <dbReference type="ChEBI" id="CHEBI:59789"/>
        <dbReference type="ChEBI" id="CHEBI:65314"/>
        <dbReference type="ChEBI" id="CHEBI:74486"/>
        <dbReference type="EC" id="2.1.1.177"/>
    </reaction>
</comment>
<dbReference type="Gene3D" id="3.40.1280.10">
    <property type="match status" value="1"/>
</dbReference>
<dbReference type="PANTHER" id="PTHR33603">
    <property type="entry name" value="METHYLTRANSFERASE"/>
    <property type="match status" value="1"/>
</dbReference>
<feature type="binding site" evidence="5">
    <location>
        <position position="104"/>
    </location>
    <ligand>
        <name>S-adenosyl-L-methionine</name>
        <dbReference type="ChEBI" id="CHEBI:59789"/>
    </ligand>
</feature>
<accession>A0A1Z4VPG2</accession>
<dbReference type="RefSeq" id="WP_096365316.1">
    <property type="nucleotide sequence ID" value="NZ_AP018052.1"/>
</dbReference>
<dbReference type="HAMAP" id="MF_00658">
    <property type="entry name" value="23SrRNA_methyltr_H"/>
    <property type="match status" value="1"/>
</dbReference>
<feature type="binding site" evidence="5">
    <location>
        <begin position="123"/>
        <end position="128"/>
    </location>
    <ligand>
        <name>S-adenosyl-L-methionine</name>
        <dbReference type="ChEBI" id="CHEBI:59789"/>
    </ligand>
</feature>